<feature type="region of interest" description="Disordered" evidence="1">
    <location>
        <begin position="48"/>
        <end position="74"/>
    </location>
</feature>
<protein>
    <submittedName>
        <fullName evidence="2">Uncharacterized protein</fullName>
    </submittedName>
</protein>
<proteinExistence type="predicted"/>
<dbReference type="RefSeq" id="WP_154563200.1">
    <property type="nucleotide sequence ID" value="NZ_VOSW01000048.1"/>
</dbReference>
<reference evidence="2 3" key="1">
    <citation type="journal article" date="2020" name="Int. J. Syst. Evol. Microbiol.">
        <title>Paraburkholderia madseniana sp. nov., a phenolic acid-degrading bacterium isolated from acidic forest soil.</title>
        <authorList>
            <person name="Wilhelm R.C."/>
            <person name="Murphy S.J.L."/>
            <person name="Feriancek N.M."/>
            <person name="Karasz D.C."/>
            <person name="DeRito C.M."/>
            <person name="Newman J.D."/>
            <person name="Buckley D.H."/>
        </authorList>
    </citation>
    <scope>NUCLEOTIDE SEQUENCE [LARGE SCALE GENOMIC DNA]</scope>
    <source>
        <strain evidence="2 3">RP11</strain>
    </source>
</reference>
<accession>A0A6N6W9J2</accession>
<organism evidence="2 3">
    <name type="scientific">Paraburkholderia madseniana</name>
    <dbReference type="NCBI Taxonomy" id="2599607"/>
    <lineage>
        <taxon>Bacteria</taxon>
        <taxon>Pseudomonadati</taxon>
        <taxon>Pseudomonadota</taxon>
        <taxon>Betaproteobacteria</taxon>
        <taxon>Burkholderiales</taxon>
        <taxon>Burkholderiaceae</taxon>
        <taxon>Paraburkholderia</taxon>
    </lineage>
</organism>
<gene>
    <name evidence="2" type="ORF">FSO04_24195</name>
</gene>
<comment type="caution">
    <text evidence="2">The sequence shown here is derived from an EMBL/GenBank/DDBJ whole genome shotgun (WGS) entry which is preliminary data.</text>
</comment>
<evidence type="ECO:0000313" key="2">
    <source>
        <dbReference type="EMBL" id="KAE8757325.1"/>
    </source>
</evidence>
<dbReference type="AlphaFoldDB" id="A0A6N6W9J2"/>
<feature type="compositionally biased region" description="Low complexity" evidence="1">
    <location>
        <begin position="58"/>
        <end position="74"/>
    </location>
</feature>
<sequence length="175" mass="17973">MSDPVAEAAAQLAAQQAEPTMLEKAMDTIHELEAKVEYLIHPDAEAGAAMPGESMTNAPTAETTPASATATAESELPNVASVAAEPTTAVASASNAGGADIIKSTAVSFGEPLHVRIAAHLEAIYSMAKEAPVAAAADTGALKTHVGDILHRISNGMQVTEGELVQKLEALYRML</sequence>
<evidence type="ECO:0000313" key="3">
    <source>
        <dbReference type="Proteomes" id="UP000463700"/>
    </source>
</evidence>
<name>A0A6N6W9J2_9BURK</name>
<dbReference type="Proteomes" id="UP000463700">
    <property type="component" value="Unassembled WGS sequence"/>
</dbReference>
<evidence type="ECO:0000256" key="1">
    <source>
        <dbReference type="SAM" id="MobiDB-lite"/>
    </source>
</evidence>
<dbReference type="EMBL" id="VOSW01000048">
    <property type="protein sequence ID" value="KAE8757325.1"/>
    <property type="molecule type" value="Genomic_DNA"/>
</dbReference>